<dbReference type="Proteomes" id="UP000243502">
    <property type="component" value="Chromosome 2"/>
</dbReference>
<dbReference type="RefSeq" id="WP_042312623.1">
    <property type="nucleotide sequence ID" value="NZ_AP024956.1"/>
</dbReference>
<reference evidence="1 3" key="1">
    <citation type="submission" date="2018-01" db="EMBL/GenBank/DDBJ databases">
        <title>Species boundaries and ecological features among Paraburkholderia terrae DSMZ17804T, P. hospita DSMZ17164T and P. caribensis DSMZ13236T.</title>
        <authorList>
            <person name="Pratama A.A."/>
        </authorList>
    </citation>
    <scope>NUCLEOTIDE SEQUENCE [LARGE SCALE GENOMIC DNA]</scope>
    <source>
        <strain evidence="1 3">DSM 17804</strain>
    </source>
</reference>
<dbReference type="Gene3D" id="3.30.160.140">
    <property type="entry name" value="Shew3726-like"/>
    <property type="match status" value="1"/>
</dbReference>
<name>A0A2I8ETZ0_9BURK</name>
<evidence type="ECO:0000313" key="3">
    <source>
        <dbReference type="Proteomes" id="UP000243502"/>
    </source>
</evidence>
<dbReference type="OrthoDB" id="9008602at2"/>
<proteinExistence type="predicted"/>
<keyword evidence="4" id="KW-1185">Reference proteome</keyword>
<organism evidence="1 3">
    <name type="scientific">Paraburkholderia terrae</name>
    <dbReference type="NCBI Taxonomy" id="311230"/>
    <lineage>
        <taxon>Bacteria</taxon>
        <taxon>Pseudomonadati</taxon>
        <taxon>Pseudomonadota</taxon>
        <taxon>Betaproteobacteria</taxon>
        <taxon>Burkholderiales</taxon>
        <taxon>Burkholderiaceae</taxon>
        <taxon>Paraburkholderia</taxon>
    </lineage>
</organism>
<protein>
    <submittedName>
        <fullName evidence="1">DUF1488 domain-containing protein</fullName>
    </submittedName>
</protein>
<dbReference type="InterPro" id="IPR036692">
    <property type="entry name" value="Shew3726-like_sf"/>
</dbReference>
<evidence type="ECO:0000313" key="2">
    <source>
        <dbReference type="EMBL" id="BCZ79925.1"/>
    </source>
</evidence>
<dbReference type="EMBL" id="CP026112">
    <property type="protein sequence ID" value="AUT62960.1"/>
    <property type="molecule type" value="Genomic_DNA"/>
</dbReference>
<dbReference type="Pfam" id="PF07369">
    <property type="entry name" value="DUF1488"/>
    <property type="match status" value="1"/>
</dbReference>
<dbReference type="Proteomes" id="UP001319874">
    <property type="component" value="Chromosome 2"/>
</dbReference>
<sequence length="89" mass="9899">MTIEFTSRRHVVAASRVAFEATVEGKEVWCSVSIDALNSHFGNTGTSSHDLITTFEGNRKTIEDAARRVLQRNGGQSVELETLDFHKPH</sequence>
<dbReference type="AlphaFoldDB" id="A0A2I8ETZ0"/>
<reference evidence="2 4" key="2">
    <citation type="journal article" date="2022" name="Front. Microbiol.">
        <title>Identification and characterization of a novel class of self-sufficient cytochrome P450 hydroxylase involved in cyclohexanecarboxylate degradation in Paraburkholderia terrae strain KU-64.</title>
        <authorList>
            <person name="Yamamoto T."/>
            <person name="Hasegawa Y."/>
            <person name="Iwaki H."/>
        </authorList>
    </citation>
    <scope>NUCLEOTIDE SEQUENCE [LARGE SCALE GENOMIC DNA]</scope>
    <source>
        <strain evidence="2 4">KU-64</strain>
    </source>
</reference>
<evidence type="ECO:0000313" key="4">
    <source>
        <dbReference type="Proteomes" id="UP001319874"/>
    </source>
</evidence>
<dbReference type="KEGG" id="pter:C2L65_25690"/>
<evidence type="ECO:0000313" key="1">
    <source>
        <dbReference type="EMBL" id="AUT62960.1"/>
    </source>
</evidence>
<accession>A0A2I8ETZ0</accession>
<dbReference type="SUPFAM" id="SSF160272">
    <property type="entry name" value="Shew3726-like"/>
    <property type="match status" value="1"/>
</dbReference>
<gene>
    <name evidence="1" type="ORF">C2L65_25690</name>
    <name evidence="2" type="ORF">PTKU64_36000</name>
</gene>
<dbReference type="EMBL" id="AP024956">
    <property type="protein sequence ID" value="BCZ79925.1"/>
    <property type="molecule type" value="Genomic_DNA"/>
</dbReference>
<dbReference type="InterPro" id="IPR009962">
    <property type="entry name" value="DUF1488"/>
</dbReference>